<protein>
    <submittedName>
        <fullName evidence="1">RNA-dependent RNA polymerase</fullName>
    </submittedName>
</protein>
<evidence type="ECO:0000313" key="1">
    <source>
        <dbReference type="EMBL" id="GIY00386.1"/>
    </source>
</evidence>
<name>A0AAV4PWS8_CAEEX</name>
<keyword evidence="1" id="KW-0808">Transferase</keyword>
<evidence type="ECO:0000313" key="2">
    <source>
        <dbReference type="Proteomes" id="UP001054945"/>
    </source>
</evidence>
<dbReference type="EMBL" id="BPLR01005174">
    <property type="protein sequence ID" value="GIY00386.1"/>
    <property type="molecule type" value="Genomic_DNA"/>
</dbReference>
<dbReference type="Proteomes" id="UP001054945">
    <property type="component" value="Unassembled WGS sequence"/>
</dbReference>
<reference evidence="1 2" key="1">
    <citation type="submission" date="2021-06" db="EMBL/GenBank/DDBJ databases">
        <title>Caerostris extrusa draft genome.</title>
        <authorList>
            <person name="Kono N."/>
            <person name="Arakawa K."/>
        </authorList>
    </citation>
    <scope>NUCLEOTIDE SEQUENCE [LARGE SCALE GENOMIC DNA]</scope>
</reference>
<keyword evidence="1" id="KW-0696">RNA-directed RNA polymerase</keyword>
<gene>
    <name evidence="1" type="primary">RDR1_2</name>
    <name evidence="1" type="ORF">CEXT_562291</name>
</gene>
<organism evidence="1 2">
    <name type="scientific">Caerostris extrusa</name>
    <name type="common">Bark spider</name>
    <name type="synonym">Caerostris bankana</name>
    <dbReference type="NCBI Taxonomy" id="172846"/>
    <lineage>
        <taxon>Eukaryota</taxon>
        <taxon>Metazoa</taxon>
        <taxon>Ecdysozoa</taxon>
        <taxon>Arthropoda</taxon>
        <taxon>Chelicerata</taxon>
        <taxon>Arachnida</taxon>
        <taxon>Araneae</taxon>
        <taxon>Araneomorphae</taxon>
        <taxon>Entelegynae</taxon>
        <taxon>Araneoidea</taxon>
        <taxon>Araneidae</taxon>
        <taxon>Caerostris</taxon>
    </lineage>
</organism>
<proteinExistence type="predicted"/>
<comment type="caution">
    <text evidence="1">The sequence shown here is derived from an EMBL/GenBank/DDBJ whole genome shotgun (WGS) entry which is preliminary data.</text>
</comment>
<accession>A0AAV4PWS8</accession>
<dbReference type="GO" id="GO:0003968">
    <property type="term" value="F:RNA-directed RNA polymerase activity"/>
    <property type="evidence" value="ECO:0007669"/>
    <property type="project" value="UniProtKB-KW"/>
</dbReference>
<keyword evidence="1" id="KW-0548">Nucleotidyltransferase</keyword>
<dbReference type="AlphaFoldDB" id="A0AAV4PWS8"/>
<keyword evidence="2" id="KW-1185">Reference proteome</keyword>
<sequence length="143" mass="16497">MLPNLNSAANFTLRSLYFGCDPLIIERAISILTKWGDEERIISSTNAKGPFLHYKTFLKLIMHVAELEGFVSTKPGLPEKYHATTAELCVSFFKYCMKLRFRSKAEVQKILPFQVYNDRILAKIALHCFSQHSCYRYIPNSLQ</sequence>